<dbReference type="SMART" id="SM00112">
    <property type="entry name" value="CA"/>
    <property type="match status" value="1"/>
</dbReference>
<dbReference type="SUPFAM" id="SSF49313">
    <property type="entry name" value="Cadherin-like"/>
    <property type="match status" value="1"/>
</dbReference>
<dbReference type="AlphaFoldDB" id="A0A183KYM9"/>
<keyword evidence="6" id="KW-1133">Transmembrane helix</keyword>
<evidence type="ECO:0000256" key="7">
    <source>
        <dbReference type="ARBA" id="ARBA00023136"/>
    </source>
</evidence>
<feature type="domain" description="Cadherin" evidence="10">
    <location>
        <begin position="262"/>
        <end position="410"/>
    </location>
</feature>
<evidence type="ECO:0000259" key="10">
    <source>
        <dbReference type="PROSITE" id="PS50268"/>
    </source>
</evidence>
<dbReference type="Pfam" id="PF00028">
    <property type="entry name" value="Cadherin"/>
    <property type="match status" value="1"/>
</dbReference>
<dbReference type="PANTHER" id="PTHR24025">
    <property type="entry name" value="DESMOGLEIN FAMILY MEMBER"/>
    <property type="match status" value="1"/>
</dbReference>
<dbReference type="GO" id="GO:0007156">
    <property type="term" value="P:homophilic cell adhesion via plasma membrane adhesion molecules"/>
    <property type="evidence" value="ECO:0007669"/>
    <property type="project" value="InterPro"/>
</dbReference>
<name>A0A183KYM9_9TREM</name>
<evidence type="ECO:0000256" key="5">
    <source>
        <dbReference type="ARBA" id="ARBA00022889"/>
    </source>
</evidence>
<evidence type="ECO:0000313" key="12">
    <source>
        <dbReference type="Proteomes" id="UP000279833"/>
    </source>
</evidence>
<dbReference type="GO" id="GO:0005886">
    <property type="term" value="C:plasma membrane"/>
    <property type="evidence" value="ECO:0007669"/>
    <property type="project" value="InterPro"/>
</dbReference>
<keyword evidence="4 8" id="KW-0106">Calcium</keyword>
<gene>
    <name evidence="11" type="ORF">SCUD_LOCUS20176</name>
</gene>
<dbReference type="InterPro" id="IPR050971">
    <property type="entry name" value="Cadherin-domain_protein"/>
</dbReference>
<keyword evidence="12" id="KW-1185">Reference proteome</keyword>
<evidence type="ECO:0000256" key="4">
    <source>
        <dbReference type="ARBA" id="ARBA00022837"/>
    </source>
</evidence>
<keyword evidence="2" id="KW-0812">Transmembrane</keyword>
<dbReference type="PANTHER" id="PTHR24025:SF23">
    <property type="entry name" value="NEURAL-CADHERIN"/>
    <property type="match status" value="1"/>
</dbReference>
<dbReference type="InterPro" id="IPR015919">
    <property type="entry name" value="Cadherin-like_sf"/>
</dbReference>
<dbReference type="GO" id="GO:0005509">
    <property type="term" value="F:calcium ion binding"/>
    <property type="evidence" value="ECO:0007669"/>
    <property type="project" value="UniProtKB-UniRule"/>
</dbReference>
<comment type="subcellular location">
    <subcellularLocation>
        <location evidence="1">Membrane</location>
    </subcellularLocation>
</comment>
<dbReference type="PROSITE" id="PS00232">
    <property type="entry name" value="CADHERIN_1"/>
    <property type="match status" value="3"/>
</dbReference>
<dbReference type="PRINTS" id="PR00205">
    <property type="entry name" value="CADHERIN"/>
</dbReference>
<feature type="domain" description="Cadherin" evidence="10">
    <location>
        <begin position="129"/>
        <end position="260"/>
    </location>
</feature>
<dbReference type="InterPro" id="IPR020894">
    <property type="entry name" value="Cadherin_CS"/>
</dbReference>
<evidence type="ECO:0000256" key="8">
    <source>
        <dbReference type="PROSITE-ProRule" id="PRU00043"/>
    </source>
</evidence>
<organism evidence="13">
    <name type="scientific">Schistosoma curassoni</name>
    <dbReference type="NCBI Taxonomy" id="6186"/>
    <lineage>
        <taxon>Eukaryota</taxon>
        <taxon>Metazoa</taxon>
        <taxon>Spiralia</taxon>
        <taxon>Lophotrochozoa</taxon>
        <taxon>Platyhelminthes</taxon>
        <taxon>Trematoda</taxon>
        <taxon>Digenea</taxon>
        <taxon>Strigeidida</taxon>
        <taxon>Schistosomatoidea</taxon>
        <taxon>Schistosomatidae</taxon>
        <taxon>Schistosoma</taxon>
    </lineage>
</organism>
<proteinExistence type="predicted"/>
<evidence type="ECO:0000256" key="6">
    <source>
        <dbReference type="ARBA" id="ARBA00022989"/>
    </source>
</evidence>
<accession>A0A183KYM9</accession>
<reference evidence="13" key="1">
    <citation type="submission" date="2016-06" db="UniProtKB">
        <authorList>
            <consortium name="WormBaseParasite"/>
        </authorList>
    </citation>
    <scope>IDENTIFICATION</scope>
</reference>
<keyword evidence="7" id="KW-0472">Membrane</keyword>
<keyword evidence="5" id="KW-0130">Cell adhesion</keyword>
<dbReference type="InterPro" id="IPR002126">
    <property type="entry name" value="Cadherin-like_dom"/>
</dbReference>
<dbReference type="WBParaSite" id="SCUD_0002017901-mRNA-1">
    <property type="protein sequence ID" value="SCUD_0002017901-mRNA-1"/>
    <property type="gene ID" value="SCUD_0002017901"/>
</dbReference>
<evidence type="ECO:0000313" key="13">
    <source>
        <dbReference type="WBParaSite" id="SCUD_0002017901-mRNA-1"/>
    </source>
</evidence>
<dbReference type="GO" id="GO:0005911">
    <property type="term" value="C:cell-cell junction"/>
    <property type="evidence" value="ECO:0007669"/>
    <property type="project" value="TreeGrafter"/>
</dbReference>
<dbReference type="Gene3D" id="2.60.40.60">
    <property type="entry name" value="Cadherins"/>
    <property type="match status" value="2"/>
</dbReference>
<reference evidence="11 12" key="2">
    <citation type="submission" date="2018-11" db="EMBL/GenBank/DDBJ databases">
        <authorList>
            <consortium name="Pathogen Informatics"/>
        </authorList>
    </citation>
    <scope>NUCLEOTIDE SEQUENCE [LARGE SCALE GENOMIC DNA]</scope>
    <source>
        <strain evidence="11">Dakar</strain>
        <strain evidence="12">Dakar, Senegal</strain>
    </source>
</reference>
<evidence type="ECO:0000256" key="3">
    <source>
        <dbReference type="ARBA" id="ARBA00022737"/>
    </source>
</evidence>
<evidence type="ECO:0000256" key="9">
    <source>
        <dbReference type="SAM" id="MobiDB-lite"/>
    </source>
</evidence>
<dbReference type="EMBL" id="UZAK01043794">
    <property type="protein sequence ID" value="VDP71410.1"/>
    <property type="molecule type" value="Genomic_DNA"/>
</dbReference>
<keyword evidence="3" id="KW-0677">Repeat</keyword>
<dbReference type="PROSITE" id="PS50268">
    <property type="entry name" value="CADHERIN_2"/>
    <property type="match status" value="2"/>
</dbReference>
<evidence type="ECO:0000256" key="2">
    <source>
        <dbReference type="ARBA" id="ARBA00022692"/>
    </source>
</evidence>
<evidence type="ECO:0000256" key="1">
    <source>
        <dbReference type="ARBA" id="ARBA00004370"/>
    </source>
</evidence>
<protein>
    <submittedName>
        <fullName evidence="13">CA domain-containing protein</fullName>
    </submittedName>
</protein>
<sequence>MKMINNIWKELERIAQDRFGWRILILCKPTPLESNHLQYKELLAGQDYLRLHPVSDTVFFIFTKGIFDYEQTPYASLLMDCYDFADIEPFNKVNFTLQHFQQKDLLKHLYQFRITVAISDQNDNIPIFKQSKYSIQIPEHLSDGSYITEMKAYDLDKGEYGQLIYQLKSITFNYIGDHDPDHDEEDPDHSKYSRHPNEYEQPFEIHPLNGIITVVHNQLLDREQIEYFYLNILAKDKGNLTTQTQLIIQLIDINDHLPILYNNNHINIDFQENQKINTFIDFIHLIDLDKDSRNSMIHLLLDNNPTINNQSIDNQSINHQYNQYIKIIPDINFHYKQVNQNELMNEYELKAILINQLIIDREKINKIFYQIITYNTDNNNIKSINSITYTLTINILDENDNIPICIYPIYNSIIDTNIIHQSINDHLNVNTTTSSDTTYNDPFHYTNHLHTNPMCSLPFSYDTGNHSNNNNTNDYYYHNNNQLIGQKYTSFNTSNLSINHLSSSMNGTLTNDHFNHDVHIQSSLHRTIGNSIVYSTYTNSYLSPTYDHSYYDDQCK</sequence>
<dbReference type="STRING" id="6186.A0A183KYM9"/>
<evidence type="ECO:0000313" key="11">
    <source>
        <dbReference type="EMBL" id="VDP71410.1"/>
    </source>
</evidence>
<dbReference type="Proteomes" id="UP000279833">
    <property type="component" value="Unassembled WGS sequence"/>
</dbReference>
<feature type="region of interest" description="Disordered" evidence="9">
    <location>
        <begin position="176"/>
        <end position="196"/>
    </location>
</feature>
<dbReference type="CDD" id="cd11304">
    <property type="entry name" value="Cadherin_repeat"/>
    <property type="match status" value="1"/>
</dbReference>